<feature type="non-terminal residue" evidence="1">
    <location>
        <position position="1"/>
    </location>
</feature>
<protein>
    <submittedName>
        <fullName evidence="1">Uncharacterized protein</fullName>
    </submittedName>
</protein>
<dbReference type="EMBL" id="AP015034">
    <property type="protein sequence ID" value="BAT74464.1"/>
    <property type="molecule type" value="Genomic_DNA"/>
</dbReference>
<organism evidence="1 2">
    <name type="scientific">Vigna angularis var. angularis</name>
    <dbReference type="NCBI Taxonomy" id="157739"/>
    <lineage>
        <taxon>Eukaryota</taxon>
        <taxon>Viridiplantae</taxon>
        <taxon>Streptophyta</taxon>
        <taxon>Embryophyta</taxon>
        <taxon>Tracheophyta</taxon>
        <taxon>Spermatophyta</taxon>
        <taxon>Magnoliopsida</taxon>
        <taxon>eudicotyledons</taxon>
        <taxon>Gunneridae</taxon>
        <taxon>Pentapetalae</taxon>
        <taxon>rosids</taxon>
        <taxon>fabids</taxon>
        <taxon>Fabales</taxon>
        <taxon>Fabaceae</taxon>
        <taxon>Papilionoideae</taxon>
        <taxon>50 kb inversion clade</taxon>
        <taxon>NPAAA clade</taxon>
        <taxon>indigoferoid/millettioid clade</taxon>
        <taxon>Phaseoleae</taxon>
        <taxon>Vigna</taxon>
    </lineage>
</organism>
<sequence length="242" mass="26135">NKTLDLLLGNFDLYGLVLSEFKQSIEEDTALLSLNNFSILSPSHDLLALLDNLLNDGVELVEYFINPLLVLSKLELLQGPDEVSETVLSENLNRLASQISNLFGLTQHEHGDGVVGPLEKLLGDVKGLLGLCTLGENSENLADLMAPQWPQLVDGGGVKEVVHDEFPDELPVRTKGNHGNGVVISEALNGRGLEPCVEGSSLVGLKEEFEELRGGGNNGGHRAKVERVQRAITLGESDERVV</sequence>
<accession>A0A0S3R1V2</accession>
<dbReference type="AlphaFoldDB" id="A0A0S3R1V2"/>
<keyword evidence="2" id="KW-1185">Reference proteome</keyword>
<evidence type="ECO:0000313" key="1">
    <source>
        <dbReference type="EMBL" id="BAT74464.1"/>
    </source>
</evidence>
<proteinExistence type="predicted"/>
<gene>
    <name evidence="1" type="primary">Vigan.01G213400</name>
    <name evidence="1" type="ORF">VIGAN_01213400</name>
</gene>
<name>A0A0S3R1V2_PHAAN</name>
<evidence type="ECO:0000313" key="2">
    <source>
        <dbReference type="Proteomes" id="UP000291084"/>
    </source>
</evidence>
<reference evidence="1 2" key="1">
    <citation type="journal article" date="2015" name="Sci. Rep.">
        <title>The power of single molecule real-time sequencing technology in the de novo assembly of a eukaryotic genome.</title>
        <authorList>
            <person name="Sakai H."/>
            <person name="Naito K."/>
            <person name="Ogiso-Tanaka E."/>
            <person name="Takahashi Y."/>
            <person name="Iseki K."/>
            <person name="Muto C."/>
            <person name="Satou K."/>
            <person name="Teruya K."/>
            <person name="Shiroma A."/>
            <person name="Shimoji M."/>
            <person name="Hirano T."/>
            <person name="Itoh T."/>
            <person name="Kaga A."/>
            <person name="Tomooka N."/>
        </authorList>
    </citation>
    <scope>NUCLEOTIDE SEQUENCE [LARGE SCALE GENOMIC DNA]</scope>
    <source>
        <strain evidence="2">cv. Shumari</strain>
    </source>
</reference>
<dbReference type="Proteomes" id="UP000291084">
    <property type="component" value="Chromosome 1"/>
</dbReference>